<accession>A0AAE7D929</accession>
<organism evidence="3 4">
    <name type="scientific">Chitinophaga oryzae</name>
    <dbReference type="NCBI Taxonomy" id="2725414"/>
    <lineage>
        <taxon>Bacteria</taxon>
        <taxon>Pseudomonadati</taxon>
        <taxon>Bacteroidota</taxon>
        <taxon>Chitinophagia</taxon>
        <taxon>Chitinophagales</taxon>
        <taxon>Chitinophagaceae</taxon>
        <taxon>Chitinophaga</taxon>
    </lineage>
</organism>
<evidence type="ECO:0000256" key="1">
    <source>
        <dbReference type="SAM" id="MobiDB-lite"/>
    </source>
</evidence>
<feature type="compositionally biased region" description="Polar residues" evidence="1">
    <location>
        <begin position="68"/>
        <end position="79"/>
    </location>
</feature>
<reference evidence="4" key="1">
    <citation type="submission" date="2020-04" db="EMBL/GenBank/DDBJ databases">
        <authorList>
            <person name="Kittiwongwattana C."/>
        </authorList>
    </citation>
    <scope>NUCLEOTIDE SEQUENCE [LARGE SCALE GENOMIC DNA]</scope>
    <source>
        <strain evidence="4">1310</strain>
    </source>
</reference>
<keyword evidence="2" id="KW-0732">Signal</keyword>
<name>A0AAE7D929_9BACT</name>
<sequence>MRSLIIFFFCLTVQYALAQSGQRPGATTQRSPVATERGGGPGNRTTTGANSRTAAEGRGGTIAGGSTKAGNTGSRSNTPAGRPGNTVVTPNDQWAGTWKVDYKPWPHIPAVTMQLQIGTPRQNMLYPALLSLDYGEFHGSYYLLLVRKNEQQLGIGRGKYPVKETPFKLGIWLLYLNGTFNYSRKGNEMPVMEIERMWIKDFGIFMKGLYDDDEIFVSTKVTLRDMLYSNPIQLKKISHQPWAAPAAQKMVDPDRDSIYLGLYDRIDVDDSTGQLTIVDEDQLDKDTVTLVHNGRTLLRSQEINEQTQSQRIRLDTGMNLLAFFADNYGRLPPNTGDMRVAIDGKKYSFDFSDRSNAYATFLVAQLYRRPVAGKSLPSPDTILPAVPALPPARDTAALTRTAVSRRDQYVTTIKVKQREITLELWDAQTEDGDSISLRLNDQWIASGFPVKKQIQELKITLQPGENRLQFMADNLGRIPPNTAALRLLFDKISRRVDLSTDMKRNNMIRIIYEE</sequence>
<gene>
    <name evidence="3" type="ORF">HF329_25260</name>
</gene>
<dbReference type="RefSeq" id="WP_168808447.1">
    <property type="nucleotide sequence ID" value="NZ_CP051205.1"/>
</dbReference>
<evidence type="ECO:0000256" key="2">
    <source>
        <dbReference type="SAM" id="SignalP"/>
    </source>
</evidence>
<feature type="compositionally biased region" description="Polar residues" evidence="1">
    <location>
        <begin position="20"/>
        <end position="32"/>
    </location>
</feature>
<dbReference type="Proteomes" id="UP000502421">
    <property type="component" value="Chromosome"/>
</dbReference>
<dbReference type="AlphaFoldDB" id="A0AAE7D929"/>
<dbReference type="KEGG" id="coy:HF329_25260"/>
<feature type="chain" id="PRO_5042275853" evidence="2">
    <location>
        <begin position="19"/>
        <end position="514"/>
    </location>
</feature>
<proteinExistence type="predicted"/>
<protein>
    <submittedName>
        <fullName evidence="3">Uncharacterized protein</fullName>
    </submittedName>
</protein>
<feature type="signal peptide" evidence="2">
    <location>
        <begin position="1"/>
        <end position="18"/>
    </location>
</feature>
<dbReference type="EMBL" id="CP051205">
    <property type="protein sequence ID" value="QJB34426.1"/>
    <property type="molecule type" value="Genomic_DNA"/>
</dbReference>
<evidence type="ECO:0000313" key="3">
    <source>
        <dbReference type="EMBL" id="QJB34426.1"/>
    </source>
</evidence>
<feature type="region of interest" description="Disordered" evidence="1">
    <location>
        <begin position="20"/>
        <end position="90"/>
    </location>
</feature>
<evidence type="ECO:0000313" key="4">
    <source>
        <dbReference type="Proteomes" id="UP000502421"/>
    </source>
</evidence>